<dbReference type="AlphaFoldDB" id="A0A5D4SWE6"/>
<dbReference type="SUPFAM" id="SSF54593">
    <property type="entry name" value="Glyoxalase/Bleomycin resistance protein/Dihydroxybiphenyl dioxygenase"/>
    <property type="match status" value="1"/>
</dbReference>
<dbReference type="RefSeq" id="WP_148988832.1">
    <property type="nucleotide sequence ID" value="NZ_VTEV01000005.1"/>
</dbReference>
<dbReference type="PANTHER" id="PTHR36503">
    <property type="entry name" value="BLR2520 PROTEIN"/>
    <property type="match status" value="1"/>
</dbReference>
<dbReference type="EMBL" id="VTEV01000005">
    <property type="protein sequence ID" value="TYS67723.1"/>
    <property type="molecule type" value="Genomic_DNA"/>
</dbReference>
<dbReference type="GO" id="GO:0051213">
    <property type="term" value="F:dioxygenase activity"/>
    <property type="evidence" value="ECO:0007669"/>
    <property type="project" value="UniProtKB-KW"/>
</dbReference>
<gene>
    <name evidence="2" type="ORF">FZC76_14250</name>
</gene>
<feature type="domain" description="VOC" evidence="1">
    <location>
        <begin position="4"/>
        <end position="130"/>
    </location>
</feature>
<organism evidence="2 3">
    <name type="scientific">Sutcliffiella horikoshii</name>
    <dbReference type="NCBI Taxonomy" id="79883"/>
    <lineage>
        <taxon>Bacteria</taxon>
        <taxon>Bacillati</taxon>
        <taxon>Bacillota</taxon>
        <taxon>Bacilli</taxon>
        <taxon>Bacillales</taxon>
        <taxon>Bacillaceae</taxon>
        <taxon>Sutcliffiella</taxon>
    </lineage>
</organism>
<keyword evidence="2" id="KW-0560">Oxidoreductase</keyword>
<dbReference type="PANTHER" id="PTHR36503:SF2">
    <property type="entry name" value="BLR2408 PROTEIN"/>
    <property type="match status" value="1"/>
</dbReference>
<proteinExistence type="predicted"/>
<evidence type="ECO:0000259" key="1">
    <source>
        <dbReference type="PROSITE" id="PS51819"/>
    </source>
</evidence>
<accession>A0A5D4SWE6</accession>
<dbReference type="InterPro" id="IPR029068">
    <property type="entry name" value="Glyas_Bleomycin-R_OHBP_Dase"/>
</dbReference>
<keyword evidence="2" id="KW-0223">Dioxygenase</keyword>
<sequence>MRVQADKVFVNMAVKDLSKSKEFFSGLGFEFNQQFTNELAACMVINDHSYAMLLTEDHFKTFTGKEIADSTVSTEAIIALSVDSRETVDKIVHAALESGGKPSKEPQDHGFMYGWSFQDIDGHLWELFYMDQAALQ</sequence>
<dbReference type="Pfam" id="PF00903">
    <property type="entry name" value="Glyoxalase"/>
    <property type="match status" value="1"/>
</dbReference>
<protein>
    <submittedName>
        <fullName evidence="2">Glyoxalase/bleomycin resistance/extradiol dioxygenase family protein</fullName>
    </submittedName>
</protein>
<name>A0A5D4SWE6_9BACI</name>
<evidence type="ECO:0000313" key="3">
    <source>
        <dbReference type="Proteomes" id="UP000322524"/>
    </source>
</evidence>
<evidence type="ECO:0000313" key="2">
    <source>
        <dbReference type="EMBL" id="TYS67723.1"/>
    </source>
</evidence>
<dbReference type="InterPro" id="IPR004360">
    <property type="entry name" value="Glyas_Fos-R_dOase_dom"/>
</dbReference>
<reference evidence="2 3" key="1">
    <citation type="submission" date="2019-08" db="EMBL/GenBank/DDBJ databases">
        <title>Bacillus genomes from the desert of Cuatro Cienegas, Coahuila.</title>
        <authorList>
            <person name="Olmedo-Alvarez G."/>
        </authorList>
    </citation>
    <scope>NUCLEOTIDE SEQUENCE [LARGE SCALE GENOMIC DNA]</scope>
    <source>
        <strain evidence="2 3">CH28_1T</strain>
    </source>
</reference>
<dbReference type="PROSITE" id="PS51819">
    <property type="entry name" value="VOC"/>
    <property type="match status" value="1"/>
</dbReference>
<dbReference type="InterPro" id="IPR037523">
    <property type="entry name" value="VOC_core"/>
</dbReference>
<dbReference type="Proteomes" id="UP000322524">
    <property type="component" value="Unassembled WGS sequence"/>
</dbReference>
<dbReference type="Gene3D" id="3.10.180.10">
    <property type="entry name" value="2,3-Dihydroxybiphenyl 1,2-Dioxygenase, domain 1"/>
    <property type="match status" value="1"/>
</dbReference>
<comment type="caution">
    <text evidence="2">The sequence shown here is derived from an EMBL/GenBank/DDBJ whole genome shotgun (WGS) entry which is preliminary data.</text>
</comment>
<dbReference type="OrthoDB" id="9798430at2"/>